<evidence type="ECO:0000313" key="3">
    <source>
        <dbReference type="EMBL" id="EEH66441.1"/>
    </source>
</evidence>
<keyword evidence="2" id="KW-1133">Transmembrane helix</keyword>
<evidence type="ECO:0000256" key="2">
    <source>
        <dbReference type="SAM" id="Phobius"/>
    </source>
</evidence>
<comment type="caution">
    <text evidence="3">The sequence shown here is derived from an EMBL/GenBank/DDBJ whole genome shotgun (WGS) entry which is preliminary data.</text>
</comment>
<accession>C0W492</accession>
<proteinExistence type="predicted"/>
<sequence length="78" mass="8026">MADSASASTMMTDGRTTAVSAVTMPVSLLLRAGRLPARRRRRMAASAHGQGGLDESLQDSSQGARAHDGEQEPGEGSG</sequence>
<reference evidence="3 4" key="1">
    <citation type="submission" date="2009-01" db="EMBL/GenBank/DDBJ databases">
        <authorList>
            <person name="Qin X."/>
            <person name="Bachman B."/>
            <person name="Battles P."/>
            <person name="Bell A."/>
            <person name="Bess C."/>
            <person name="Bickham C."/>
            <person name="Chaboub L."/>
            <person name="Chen D."/>
            <person name="Coyle M."/>
            <person name="Deiros D.R."/>
            <person name="Dinh H."/>
            <person name="Forbes L."/>
            <person name="Fowler G."/>
            <person name="Francisco L."/>
            <person name="Fu Q."/>
            <person name="Gubbala S."/>
            <person name="Hale W."/>
            <person name="Han Y."/>
            <person name="Hemphill L."/>
            <person name="Highlander S.K."/>
            <person name="Hirani K."/>
            <person name="Hogues M."/>
            <person name="Jackson L."/>
            <person name="Jakkamsetti A."/>
            <person name="Javaid M."/>
            <person name="Jiang H."/>
            <person name="Korchina V."/>
            <person name="Kovar C."/>
            <person name="Lara F."/>
            <person name="Lee S."/>
            <person name="Mata R."/>
            <person name="Mathew T."/>
            <person name="Moen C."/>
            <person name="Morales K."/>
            <person name="Munidasa M."/>
            <person name="Nazareth L."/>
            <person name="Ngo R."/>
            <person name="Nguyen L."/>
            <person name="Okwuonu G."/>
            <person name="Ongeri F."/>
            <person name="Patil S."/>
            <person name="Petrosino J."/>
            <person name="Pham C."/>
            <person name="Pham P."/>
            <person name="Pu L.-L."/>
            <person name="Puazo M."/>
            <person name="Raj R."/>
            <person name="Reid J."/>
            <person name="Rouhana J."/>
            <person name="Saada N."/>
            <person name="Shang Y."/>
            <person name="Simmons D."/>
            <person name="Thornton R."/>
            <person name="Warren J."/>
            <person name="Weissenberger G."/>
            <person name="Zhang J."/>
            <person name="Zhang L."/>
            <person name="Zhou C."/>
            <person name="Zhu D."/>
            <person name="Muzny D."/>
            <person name="Worley K."/>
            <person name="Gibbs R."/>
        </authorList>
    </citation>
    <scope>NUCLEOTIDE SEQUENCE [LARGE SCALE GENOMIC DNA]</scope>
    <source>
        <strain evidence="3 4">DSM 15434</strain>
    </source>
</reference>
<keyword evidence="2" id="KW-0472">Membrane</keyword>
<feature type="transmembrane region" description="Helical" evidence="2">
    <location>
        <begin position="16"/>
        <end position="33"/>
    </location>
</feature>
<evidence type="ECO:0000313" key="4">
    <source>
        <dbReference type="Proteomes" id="UP000004778"/>
    </source>
</evidence>
<gene>
    <name evidence="3" type="ORF">HMPREF0058_0686</name>
</gene>
<keyword evidence="2" id="KW-0812">Transmembrane</keyword>
<keyword evidence="4" id="KW-1185">Reference proteome</keyword>
<dbReference type="AlphaFoldDB" id="C0W492"/>
<organism evidence="3 4">
    <name type="scientific">Actinomyces urogenitalis DSM 15434</name>
    <dbReference type="NCBI Taxonomy" id="525246"/>
    <lineage>
        <taxon>Bacteria</taxon>
        <taxon>Bacillati</taxon>
        <taxon>Actinomycetota</taxon>
        <taxon>Actinomycetes</taxon>
        <taxon>Actinomycetales</taxon>
        <taxon>Actinomycetaceae</taxon>
        <taxon>Actinomyces</taxon>
    </lineage>
</organism>
<feature type="region of interest" description="Disordered" evidence="1">
    <location>
        <begin position="34"/>
        <end position="78"/>
    </location>
</feature>
<dbReference type="HOGENOM" id="CLU_2614066_0_0_11"/>
<evidence type="ECO:0000256" key="1">
    <source>
        <dbReference type="SAM" id="MobiDB-lite"/>
    </source>
</evidence>
<dbReference type="EMBL" id="ACFH01000047">
    <property type="protein sequence ID" value="EEH66441.1"/>
    <property type="molecule type" value="Genomic_DNA"/>
</dbReference>
<dbReference type="Proteomes" id="UP000004778">
    <property type="component" value="Unassembled WGS sequence"/>
</dbReference>
<name>C0W492_9ACTO</name>
<protein>
    <submittedName>
        <fullName evidence="3">Uncharacterized protein</fullName>
    </submittedName>
</protein>